<dbReference type="InParanoid" id="A0A5J5EKC4"/>
<organism evidence="2 3">
    <name type="scientific">Sphaerosporella brunnea</name>
    <dbReference type="NCBI Taxonomy" id="1250544"/>
    <lineage>
        <taxon>Eukaryota</taxon>
        <taxon>Fungi</taxon>
        <taxon>Dikarya</taxon>
        <taxon>Ascomycota</taxon>
        <taxon>Pezizomycotina</taxon>
        <taxon>Pezizomycetes</taxon>
        <taxon>Pezizales</taxon>
        <taxon>Pyronemataceae</taxon>
        <taxon>Sphaerosporella</taxon>
    </lineage>
</organism>
<gene>
    <name evidence="2" type="ORF">FN846DRAFT_968629</name>
</gene>
<evidence type="ECO:0000313" key="3">
    <source>
        <dbReference type="Proteomes" id="UP000326924"/>
    </source>
</evidence>
<dbReference type="AlphaFoldDB" id="A0A5J5EKC4"/>
<sequence length="217" mass="24322">MKATEESTPTATPTSSSFELPTYPNTIAHAPPGLNPEPSEPESPPAFTQYEPTTRTLRYGKVVAHDEHLNNDGEALYQFIMAIGPPLLLMHLRGLHLVPNSSKPEYHTVTDFSFYLDLSALLAPGRLSAISPDQKRYRGSRFEHLGGPVEDAPSVRDWCHDYVGSSAPWKKFNLHKRVLGLKKDTLRACAYRWIRATGYEGNIEISFTAERRYSCGF</sequence>
<feature type="region of interest" description="Disordered" evidence="1">
    <location>
        <begin position="1"/>
        <end position="49"/>
    </location>
</feature>
<evidence type="ECO:0000256" key="1">
    <source>
        <dbReference type="SAM" id="MobiDB-lite"/>
    </source>
</evidence>
<dbReference type="OrthoDB" id="203796at2759"/>
<reference evidence="2 3" key="1">
    <citation type="submission" date="2019-09" db="EMBL/GenBank/DDBJ databases">
        <title>Draft genome of the ectomycorrhizal ascomycete Sphaerosporella brunnea.</title>
        <authorList>
            <consortium name="DOE Joint Genome Institute"/>
            <person name="Benucci G.M."/>
            <person name="Marozzi G."/>
            <person name="Antonielli L."/>
            <person name="Sanchez S."/>
            <person name="Marco P."/>
            <person name="Wang X."/>
            <person name="Falini L.B."/>
            <person name="Barry K."/>
            <person name="Haridas S."/>
            <person name="Lipzen A."/>
            <person name="Labutti K."/>
            <person name="Grigoriev I.V."/>
            <person name="Murat C."/>
            <person name="Martin F."/>
            <person name="Albertini E."/>
            <person name="Donnini D."/>
            <person name="Bonito G."/>
        </authorList>
    </citation>
    <scope>NUCLEOTIDE SEQUENCE [LARGE SCALE GENOMIC DNA]</scope>
    <source>
        <strain evidence="2 3">Sb_GMNB300</strain>
    </source>
</reference>
<comment type="caution">
    <text evidence="2">The sequence shown here is derived from an EMBL/GenBank/DDBJ whole genome shotgun (WGS) entry which is preliminary data.</text>
</comment>
<keyword evidence="3" id="KW-1185">Reference proteome</keyword>
<proteinExistence type="predicted"/>
<dbReference type="PANTHER" id="PTHR37848">
    <property type="entry name" value="EXPRESSED PROTEIN"/>
    <property type="match status" value="1"/>
</dbReference>
<dbReference type="PANTHER" id="PTHR37848:SF1">
    <property type="entry name" value="SUN DOMAIN-CONTAINING PROTEIN"/>
    <property type="match status" value="1"/>
</dbReference>
<evidence type="ECO:0000313" key="2">
    <source>
        <dbReference type="EMBL" id="KAA8895643.1"/>
    </source>
</evidence>
<dbReference type="Proteomes" id="UP000326924">
    <property type="component" value="Unassembled WGS sequence"/>
</dbReference>
<dbReference type="EMBL" id="VXIS01000251">
    <property type="protein sequence ID" value="KAA8895643.1"/>
    <property type="molecule type" value="Genomic_DNA"/>
</dbReference>
<name>A0A5J5EKC4_9PEZI</name>
<feature type="compositionally biased region" description="Low complexity" evidence="1">
    <location>
        <begin position="6"/>
        <end position="17"/>
    </location>
</feature>
<protein>
    <submittedName>
        <fullName evidence="2">Uncharacterized protein</fullName>
    </submittedName>
</protein>
<accession>A0A5J5EKC4</accession>